<feature type="region of interest" description="Disordered" evidence="1">
    <location>
        <begin position="1240"/>
        <end position="1260"/>
    </location>
</feature>
<dbReference type="InterPro" id="IPR003034">
    <property type="entry name" value="SAP_dom"/>
</dbReference>
<name>A0ABN9PIJ5_9DINO</name>
<organism evidence="3 4">
    <name type="scientific">Prorocentrum cordatum</name>
    <dbReference type="NCBI Taxonomy" id="2364126"/>
    <lineage>
        <taxon>Eukaryota</taxon>
        <taxon>Sar</taxon>
        <taxon>Alveolata</taxon>
        <taxon>Dinophyceae</taxon>
        <taxon>Prorocentrales</taxon>
        <taxon>Prorocentraceae</taxon>
        <taxon>Prorocentrum</taxon>
    </lineage>
</organism>
<keyword evidence="4" id="KW-1185">Reference proteome</keyword>
<dbReference type="InterPro" id="IPR036361">
    <property type="entry name" value="SAP_dom_sf"/>
</dbReference>
<dbReference type="SUPFAM" id="SSF68906">
    <property type="entry name" value="SAP domain"/>
    <property type="match status" value="1"/>
</dbReference>
<dbReference type="PROSITE" id="PS50800">
    <property type="entry name" value="SAP"/>
    <property type="match status" value="1"/>
</dbReference>
<evidence type="ECO:0000256" key="1">
    <source>
        <dbReference type="SAM" id="MobiDB-lite"/>
    </source>
</evidence>
<feature type="compositionally biased region" description="Basic residues" evidence="1">
    <location>
        <begin position="221"/>
        <end position="231"/>
    </location>
</feature>
<comment type="caution">
    <text evidence="3">The sequence shown here is derived from an EMBL/GenBank/DDBJ whole genome shotgun (WGS) entry which is preliminary data.</text>
</comment>
<reference evidence="3" key="1">
    <citation type="submission" date="2023-10" db="EMBL/GenBank/DDBJ databases">
        <authorList>
            <person name="Chen Y."/>
            <person name="Shah S."/>
            <person name="Dougan E. K."/>
            <person name="Thang M."/>
            <person name="Chan C."/>
        </authorList>
    </citation>
    <scope>NUCLEOTIDE SEQUENCE [LARGE SCALE GENOMIC DNA]</scope>
</reference>
<accession>A0ABN9PIJ5</accession>
<feature type="compositionally biased region" description="Basic and acidic residues" evidence="1">
    <location>
        <begin position="1880"/>
        <end position="1901"/>
    </location>
</feature>
<dbReference type="EMBL" id="CAUYUJ010000840">
    <property type="protein sequence ID" value="CAK0792797.1"/>
    <property type="molecule type" value="Genomic_DNA"/>
</dbReference>
<feature type="region of interest" description="Disordered" evidence="1">
    <location>
        <begin position="333"/>
        <end position="466"/>
    </location>
</feature>
<feature type="compositionally biased region" description="Low complexity" evidence="1">
    <location>
        <begin position="443"/>
        <end position="458"/>
    </location>
</feature>
<gene>
    <name evidence="3" type="ORF">PCOR1329_LOCUS3279</name>
</gene>
<feature type="region of interest" description="Disordered" evidence="1">
    <location>
        <begin position="1848"/>
        <end position="1901"/>
    </location>
</feature>
<feature type="domain" description="SAP" evidence="2">
    <location>
        <begin position="468"/>
        <end position="502"/>
    </location>
</feature>
<evidence type="ECO:0000259" key="2">
    <source>
        <dbReference type="PROSITE" id="PS50800"/>
    </source>
</evidence>
<feature type="compositionally biased region" description="Basic and acidic residues" evidence="1">
    <location>
        <begin position="395"/>
        <end position="406"/>
    </location>
</feature>
<feature type="compositionally biased region" description="Acidic residues" evidence="1">
    <location>
        <begin position="240"/>
        <end position="249"/>
    </location>
</feature>
<sequence length="2033" mass="225937">MNDQGAGRSYDRDDEIVVDRDGLPHYTGQNPDLLKEYKKRVTLALARLEGSGDDEEAIALSLEKKKRRFRVKLLDGLHGRAWRRAEHFAQETAEVRADGGEWRIFEALATLDKEAIVKKGMAFDSFFKRSFRKRGTDMGEYFSNKEKLREDLQERDENTTLSDDLMAYFLLNGANLADEQKRNIVLNNNSEYNLEIFQHTLTVNFHDLHEKERRSALANTHKQKWQNRRGGKANQVEDNNSGDEDDITDDEFEEGANAADDDQEVASDAGASNDDDVFEAYSAYDAARKKLKDTQKQRGLFKGEVTFEERQEQIKEEKKRTRCGARGRIGHWAGDAACPKTGKQGDKKFGGGRGGGRGSGKPKAKPGRGGKSYFTLDGTTDEDELMEEVTSFMARGDDVSGDRDGAVEEQDSFYTDSDEEPDDERADDSYHSRDYDKDRKKSAGAASSGEAAPRPSAAPKDIPTTPDFRAWKQCELKSHLGELGLQTNGKKEILIERLEGHYSGKAQVKKGCSVSRTAAAFADGTSTRAPGENIKCADCGKYGHRGGDKLCPLYAEMQAYQQAKQRQDLEKNAKVPLTKPNISKQQTEIGAKSLGARPNAAATSSRASTSWELVNDDNTFIEQLTSPKCRRQGMQVKSNNLDGNKFYGCLNFNAITRCYATAALRAVRFDAKQGQGRGGGSTSLSQGRISRLEEPLRSRTWAAILASPDELAAVQLDPQSLALFNAGGQFTFAVGRADCTTINYDVVALVDTACALCMHSKSWRERFEKHLPPDLTCRKTDIQRKFTFASGSKQQGDVYVIPIGIGGFRGEAHSTEIPTGTTPLLISIPALDMLDGHIHMKSKKLELSALGITVPLTKIKNTTHLGIDVSQFGDDQDSVLQRMELKSSRGDAIVHLATCKGVVKDGYAYLENDDCNDEETCDTVEIDAIRRQGASSNDETGQKLEISLAARGVRKSDTRGELTSRRAQELSTTASRIAAEEKRTWATLKKEYTLAERMATSGFKKTMIFEPWGGSFIVARVASGVFGWTNSQPLDKLDDCDLMTKEGEDLLFEILDEHDPYLTITAFDCRIWSVMANMSPTVDWGTLRRTYGVRVLKLVKRICLHRYERQRYFLAEQPWSAASWKYKNILAEIYALPNVWFACGAQCGFGKKDIDSGKPIQKLTGYLTNSQCVLNKLAAPCKCQTAHEMVGGNSSAGKRAAQAAAYPPRMATAICEGVKQQMEIDSAVALANGYMESSFPVDDGVDTEPPPKRARRGAKLLGGTGGLRRRVTRKGGWLSMAKEKVDKVMEIFSSFVGFLTPLTLLWPSVDKRAAEIAKLEEASASVKLIMIRRNPRSLLTAVPHLHASQALLRTAYARSKRGVWSELGWEDWTNLSSQQRVMKIAGADLLIMVYGAQIGEAEDGEQDKETMRKQRWDQLPRDLKVAIRRLHENLGHAPKIEMLRALRISRASEAAIKACRLFSCEHCERTRRPLLAKPSKLPSVDEINVVVGFDTFAEKDADQAEWQFLNIACLDCSFQVVALLGEVHRMTGSTTVLETYELCWASWAGEPEVGVIVDRAKGFLGSFSEHMSSRGCRFDSAAKAAAWHIAKVERHGDLASHDVLKAVMEINQAKNSLSRRSGFSPAQWVLGRDSRLPADFMDDGELDERIGAIAASATPTSKFARKCALRQAAREAHAKIANEEAIKRAELRQVRPERGPFNVGDWVFYYDQKEQGKRPESVVNWRGVARVIGHEGKHTIWIVHRGITIACAPEHLARASDEEVRAWLVTAQEADLIDTTGVPQPAEREAPAEPLVQEEEPPVEEVTEDPYQEEPPMMQLGPPPPVEPRGATQAEDAVKDFVNEAVRSNQVPMGDERDPDLDDFHTPAASFPPRPAEGSASRDKESRPAEEAAERGAKRQKLLDDVPESIKTDDAFQVYEDMDSMIDEVSKEVFVFGVERNEFEYSYEAGVEAWQDLDACDTLSLGESEQIWETKRDLIILAEWVRTNKSEGVLDAEFEAKSRMVVQGFKDKSLGEYRRDAPTASKLAEAMVF</sequence>
<feature type="compositionally biased region" description="Acidic residues" evidence="1">
    <location>
        <begin position="407"/>
        <end position="426"/>
    </location>
</feature>
<evidence type="ECO:0000313" key="4">
    <source>
        <dbReference type="Proteomes" id="UP001189429"/>
    </source>
</evidence>
<proteinExistence type="predicted"/>
<feature type="region of interest" description="Disordered" evidence="1">
    <location>
        <begin position="1780"/>
        <end position="1833"/>
    </location>
</feature>
<feature type="compositionally biased region" description="Acidic residues" evidence="1">
    <location>
        <begin position="1796"/>
        <end position="1812"/>
    </location>
</feature>
<dbReference type="Gene3D" id="1.10.720.30">
    <property type="entry name" value="SAP domain"/>
    <property type="match status" value="1"/>
</dbReference>
<dbReference type="Proteomes" id="UP001189429">
    <property type="component" value="Unassembled WGS sequence"/>
</dbReference>
<feature type="compositionally biased region" description="Basic and acidic residues" evidence="1">
    <location>
        <begin position="427"/>
        <end position="441"/>
    </location>
</feature>
<protein>
    <recommendedName>
        <fullName evidence="2">SAP domain-containing protein</fullName>
    </recommendedName>
</protein>
<evidence type="ECO:0000313" key="3">
    <source>
        <dbReference type="EMBL" id="CAK0792797.1"/>
    </source>
</evidence>
<dbReference type="Pfam" id="PF02037">
    <property type="entry name" value="SAP"/>
    <property type="match status" value="1"/>
</dbReference>
<feature type="region of interest" description="Disordered" evidence="1">
    <location>
        <begin position="214"/>
        <end position="249"/>
    </location>
</feature>